<reference evidence="2 3" key="1">
    <citation type="journal article" date="2021" name="Commun. Biol.">
        <title>The genome of Shorea leprosula (Dipterocarpaceae) highlights the ecological relevance of drought in aseasonal tropical rainforests.</title>
        <authorList>
            <person name="Ng K.K.S."/>
            <person name="Kobayashi M.J."/>
            <person name="Fawcett J.A."/>
            <person name="Hatakeyama M."/>
            <person name="Paape T."/>
            <person name="Ng C.H."/>
            <person name="Ang C.C."/>
            <person name="Tnah L.H."/>
            <person name="Lee C.T."/>
            <person name="Nishiyama T."/>
            <person name="Sese J."/>
            <person name="O'Brien M.J."/>
            <person name="Copetti D."/>
            <person name="Mohd Noor M.I."/>
            <person name="Ong R.C."/>
            <person name="Putra M."/>
            <person name="Sireger I.Z."/>
            <person name="Indrioko S."/>
            <person name="Kosugi Y."/>
            <person name="Izuno A."/>
            <person name="Isagi Y."/>
            <person name="Lee S.L."/>
            <person name="Shimizu K.K."/>
        </authorList>
    </citation>
    <scope>NUCLEOTIDE SEQUENCE [LARGE SCALE GENOMIC DNA]</scope>
    <source>
        <strain evidence="2">214</strain>
    </source>
</reference>
<name>A0AAV5KHH9_9ROSI</name>
<dbReference type="EMBL" id="BPVZ01000064">
    <property type="protein sequence ID" value="GKV23990.1"/>
    <property type="molecule type" value="Genomic_DNA"/>
</dbReference>
<accession>A0AAV5KHH9</accession>
<proteinExistence type="predicted"/>
<gene>
    <name evidence="2" type="ORF">SLEP1_g33652</name>
</gene>
<evidence type="ECO:0000313" key="2">
    <source>
        <dbReference type="EMBL" id="GKV23990.1"/>
    </source>
</evidence>
<evidence type="ECO:0000256" key="1">
    <source>
        <dbReference type="SAM" id="SignalP"/>
    </source>
</evidence>
<keyword evidence="1" id="KW-0732">Signal</keyword>
<evidence type="ECO:0000313" key="3">
    <source>
        <dbReference type="Proteomes" id="UP001054252"/>
    </source>
</evidence>
<keyword evidence="3" id="KW-1185">Reference proteome</keyword>
<dbReference type="AlphaFoldDB" id="A0AAV5KHH9"/>
<feature type="chain" id="PRO_5043495654" evidence="1">
    <location>
        <begin position="18"/>
        <end position="140"/>
    </location>
</feature>
<dbReference type="Proteomes" id="UP001054252">
    <property type="component" value="Unassembled WGS sequence"/>
</dbReference>
<comment type="caution">
    <text evidence="2">The sequence shown here is derived from an EMBL/GenBank/DDBJ whole genome shotgun (WGS) entry which is preliminary data.</text>
</comment>
<feature type="signal peptide" evidence="1">
    <location>
        <begin position="1"/>
        <end position="17"/>
    </location>
</feature>
<protein>
    <submittedName>
        <fullName evidence="2">Uncharacterized protein</fullName>
    </submittedName>
</protein>
<organism evidence="2 3">
    <name type="scientific">Rubroshorea leprosula</name>
    <dbReference type="NCBI Taxonomy" id="152421"/>
    <lineage>
        <taxon>Eukaryota</taxon>
        <taxon>Viridiplantae</taxon>
        <taxon>Streptophyta</taxon>
        <taxon>Embryophyta</taxon>
        <taxon>Tracheophyta</taxon>
        <taxon>Spermatophyta</taxon>
        <taxon>Magnoliopsida</taxon>
        <taxon>eudicotyledons</taxon>
        <taxon>Gunneridae</taxon>
        <taxon>Pentapetalae</taxon>
        <taxon>rosids</taxon>
        <taxon>malvids</taxon>
        <taxon>Malvales</taxon>
        <taxon>Dipterocarpaceae</taxon>
        <taxon>Rubroshorea</taxon>
    </lineage>
</organism>
<sequence>MSSMLLHLLSLAYFSNPISILFHSSSPGFEKASARHLAKTTPSSRAEHPPWPISGVMGWRASPATQTLPLLIFPHNKSHGRLYFNGDVIMLSRLVFSTMDFNFSGKFPRLVDANCFSLAGFSSSSLSTTTLSSFRNDQIK</sequence>